<feature type="transmembrane region" description="Helical" evidence="10">
    <location>
        <begin position="50"/>
        <end position="68"/>
    </location>
</feature>
<keyword evidence="3" id="KW-1003">Cell membrane</keyword>
<dbReference type="InterPro" id="IPR055348">
    <property type="entry name" value="DctQ"/>
</dbReference>
<dbReference type="PANTHER" id="PTHR35011">
    <property type="entry name" value="2,3-DIKETO-L-GULONATE TRAP TRANSPORTER SMALL PERMEASE PROTEIN YIAM"/>
    <property type="match status" value="1"/>
</dbReference>
<organism evidence="12 13">
    <name type="scientific">Brevibacterium daeguense</name>
    <dbReference type="NCBI Taxonomy" id="909936"/>
    <lineage>
        <taxon>Bacteria</taxon>
        <taxon>Bacillati</taxon>
        <taxon>Actinomycetota</taxon>
        <taxon>Actinomycetes</taxon>
        <taxon>Micrococcales</taxon>
        <taxon>Brevibacteriaceae</taxon>
        <taxon>Brevibacterium</taxon>
    </lineage>
</organism>
<comment type="subcellular location">
    <subcellularLocation>
        <location evidence="1">Cell inner membrane</location>
        <topology evidence="1">Multi-pass membrane protein</topology>
    </subcellularLocation>
</comment>
<comment type="similarity">
    <text evidence="8">Belongs to the TRAP transporter small permease family.</text>
</comment>
<evidence type="ECO:0000256" key="2">
    <source>
        <dbReference type="ARBA" id="ARBA00022448"/>
    </source>
</evidence>
<feature type="domain" description="Tripartite ATP-independent periplasmic transporters DctQ component" evidence="11">
    <location>
        <begin position="26"/>
        <end position="157"/>
    </location>
</feature>
<keyword evidence="7 10" id="KW-0472">Membrane</keyword>
<evidence type="ECO:0000256" key="8">
    <source>
        <dbReference type="ARBA" id="ARBA00038436"/>
    </source>
</evidence>
<dbReference type="RefSeq" id="WP_236865346.1">
    <property type="nucleotide sequence ID" value="NZ_BAABAZ010000003.1"/>
</dbReference>
<keyword evidence="6 10" id="KW-1133">Transmembrane helix</keyword>
<evidence type="ECO:0000256" key="5">
    <source>
        <dbReference type="ARBA" id="ARBA00022692"/>
    </source>
</evidence>
<evidence type="ECO:0000256" key="3">
    <source>
        <dbReference type="ARBA" id="ARBA00022475"/>
    </source>
</evidence>
<evidence type="ECO:0000256" key="10">
    <source>
        <dbReference type="SAM" id="Phobius"/>
    </source>
</evidence>
<dbReference type="PANTHER" id="PTHR35011:SF10">
    <property type="entry name" value="TRAP TRANSPORTER SMALL PERMEASE PROTEIN"/>
    <property type="match status" value="1"/>
</dbReference>
<feature type="transmembrane region" description="Helical" evidence="10">
    <location>
        <begin position="89"/>
        <end position="107"/>
    </location>
</feature>
<accession>A0ABP8EFM4</accession>
<evidence type="ECO:0000256" key="4">
    <source>
        <dbReference type="ARBA" id="ARBA00022519"/>
    </source>
</evidence>
<feature type="region of interest" description="Disordered" evidence="9">
    <location>
        <begin position="161"/>
        <end position="181"/>
    </location>
</feature>
<feature type="transmembrane region" description="Helical" evidence="10">
    <location>
        <begin position="136"/>
        <end position="158"/>
    </location>
</feature>
<evidence type="ECO:0000259" key="11">
    <source>
        <dbReference type="Pfam" id="PF04290"/>
    </source>
</evidence>
<keyword evidence="2" id="KW-0813">Transport</keyword>
<dbReference type="EMBL" id="BAABAZ010000003">
    <property type="protein sequence ID" value="GAA4282778.1"/>
    <property type="molecule type" value="Genomic_DNA"/>
</dbReference>
<dbReference type="Proteomes" id="UP001501586">
    <property type="component" value="Unassembled WGS sequence"/>
</dbReference>
<keyword evidence="13" id="KW-1185">Reference proteome</keyword>
<name>A0ABP8EFM4_9MICO</name>
<proteinExistence type="inferred from homology"/>
<evidence type="ECO:0000256" key="6">
    <source>
        <dbReference type="ARBA" id="ARBA00022989"/>
    </source>
</evidence>
<comment type="caution">
    <text evidence="12">The sequence shown here is derived from an EMBL/GenBank/DDBJ whole genome shotgun (WGS) entry which is preliminary data.</text>
</comment>
<evidence type="ECO:0000313" key="13">
    <source>
        <dbReference type="Proteomes" id="UP001501586"/>
    </source>
</evidence>
<protein>
    <recommendedName>
        <fullName evidence="11">Tripartite ATP-independent periplasmic transporters DctQ component domain-containing protein</fullName>
    </recommendedName>
</protein>
<dbReference type="Pfam" id="PF04290">
    <property type="entry name" value="DctQ"/>
    <property type="match status" value="1"/>
</dbReference>
<feature type="transmembrane region" description="Helical" evidence="10">
    <location>
        <begin position="12"/>
        <end position="30"/>
    </location>
</feature>
<keyword evidence="5 10" id="KW-0812">Transmembrane</keyword>
<gene>
    <name evidence="12" type="ORF">GCM10022261_03090</name>
</gene>
<reference evidence="13" key="1">
    <citation type="journal article" date="2019" name="Int. J. Syst. Evol. Microbiol.">
        <title>The Global Catalogue of Microorganisms (GCM) 10K type strain sequencing project: providing services to taxonomists for standard genome sequencing and annotation.</title>
        <authorList>
            <consortium name="The Broad Institute Genomics Platform"/>
            <consortium name="The Broad Institute Genome Sequencing Center for Infectious Disease"/>
            <person name="Wu L."/>
            <person name="Ma J."/>
        </authorList>
    </citation>
    <scope>NUCLEOTIDE SEQUENCE [LARGE SCALE GENOMIC DNA]</scope>
    <source>
        <strain evidence="13">JCM 17458</strain>
    </source>
</reference>
<evidence type="ECO:0000313" key="12">
    <source>
        <dbReference type="EMBL" id="GAA4282778.1"/>
    </source>
</evidence>
<sequence length="181" mass="19288">MQTLDRVSKSVSLTLAVLAASVIAVIMIMTTADVIKRFFTGSSIPGTAEFSEVFLVVAVYFGLAYAMRTGAHVGVDLVLMRLKPRAAKIVQVTGLTIGIVILVWMTFETVGTAMHSIAVNEFRYGIIKVPVWPAKLAIPLGLLALILECLVTMGRVVAGDSTASGDPETEAELELQPPQGL</sequence>
<evidence type="ECO:0000256" key="9">
    <source>
        <dbReference type="SAM" id="MobiDB-lite"/>
    </source>
</evidence>
<dbReference type="InterPro" id="IPR007387">
    <property type="entry name" value="TRAP_DctQ"/>
</dbReference>
<evidence type="ECO:0000256" key="1">
    <source>
        <dbReference type="ARBA" id="ARBA00004429"/>
    </source>
</evidence>
<evidence type="ECO:0000256" key="7">
    <source>
        <dbReference type="ARBA" id="ARBA00023136"/>
    </source>
</evidence>
<keyword evidence="4" id="KW-0997">Cell inner membrane</keyword>